<organism evidence="1 2">
    <name type="scientific">Batillaria attramentaria</name>
    <dbReference type="NCBI Taxonomy" id="370345"/>
    <lineage>
        <taxon>Eukaryota</taxon>
        <taxon>Metazoa</taxon>
        <taxon>Spiralia</taxon>
        <taxon>Lophotrochozoa</taxon>
        <taxon>Mollusca</taxon>
        <taxon>Gastropoda</taxon>
        <taxon>Caenogastropoda</taxon>
        <taxon>Sorbeoconcha</taxon>
        <taxon>Cerithioidea</taxon>
        <taxon>Batillariidae</taxon>
        <taxon>Batillaria</taxon>
    </lineage>
</organism>
<gene>
    <name evidence="1" type="ORF">BaRGS_00027800</name>
</gene>
<keyword evidence="2" id="KW-1185">Reference proteome</keyword>
<proteinExistence type="predicted"/>
<name>A0ABD0K2B7_9CAEN</name>
<comment type="caution">
    <text evidence="1">The sequence shown here is derived from an EMBL/GenBank/DDBJ whole genome shotgun (WGS) entry which is preliminary data.</text>
</comment>
<evidence type="ECO:0000313" key="2">
    <source>
        <dbReference type="Proteomes" id="UP001519460"/>
    </source>
</evidence>
<dbReference type="AlphaFoldDB" id="A0ABD0K2B7"/>
<protein>
    <submittedName>
        <fullName evidence="1">Uncharacterized protein</fullName>
    </submittedName>
</protein>
<accession>A0ABD0K2B7</accession>
<dbReference type="Proteomes" id="UP001519460">
    <property type="component" value="Unassembled WGS sequence"/>
</dbReference>
<feature type="non-terminal residue" evidence="1">
    <location>
        <position position="1"/>
    </location>
</feature>
<reference evidence="1 2" key="1">
    <citation type="journal article" date="2023" name="Sci. Data">
        <title>Genome assembly of the Korean intertidal mud-creeper Batillaria attramentaria.</title>
        <authorList>
            <person name="Patra A.K."/>
            <person name="Ho P.T."/>
            <person name="Jun S."/>
            <person name="Lee S.J."/>
            <person name="Kim Y."/>
            <person name="Won Y.J."/>
        </authorList>
    </citation>
    <scope>NUCLEOTIDE SEQUENCE [LARGE SCALE GENOMIC DNA]</scope>
    <source>
        <strain evidence="1">Wonlab-2016</strain>
    </source>
</reference>
<sequence length="80" mass="8987">PEFCVFAPLWYMCSHSLRRAKVHKWSDVLQTTQGPEADPEKQTGYTLKGTVIQPAASCLADAINYNLMSTYPTGELKHFP</sequence>
<evidence type="ECO:0000313" key="1">
    <source>
        <dbReference type="EMBL" id="KAK7480985.1"/>
    </source>
</evidence>
<dbReference type="EMBL" id="JACVVK020000270">
    <property type="protein sequence ID" value="KAK7480985.1"/>
    <property type="molecule type" value="Genomic_DNA"/>
</dbReference>